<reference evidence="4 6" key="2">
    <citation type="submission" date="2020-08" db="EMBL/GenBank/DDBJ databases">
        <title>Sequencing the genomes of 1000 actinobacteria strains.</title>
        <authorList>
            <person name="Klenk H.-P."/>
        </authorList>
    </citation>
    <scope>NUCLEOTIDE SEQUENCE [LARGE SCALE GENOMIC DNA]</scope>
    <source>
        <strain evidence="4 6">DSM 21065</strain>
    </source>
</reference>
<proteinExistence type="predicted"/>
<protein>
    <submittedName>
        <fullName evidence="3">Uncharacterized protein</fullName>
    </submittedName>
</protein>
<name>A0A099JVS7_9MICO</name>
<evidence type="ECO:0000313" key="4">
    <source>
        <dbReference type="EMBL" id="MBB5642404.1"/>
    </source>
</evidence>
<gene>
    <name evidence="4" type="ORF">BJ997_002952</name>
    <name evidence="3" type="ORF">GY21_01535</name>
</gene>
<keyword evidence="2" id="KW-0472">Membrane</keyword>
<dbReference type="EMBL" id="JPXF01000003">
    <property type="protein sequence ID" value="KGJ81782.1"/>
    <property type="molecule type" value="Genomic_DNA"/>
</dbReference>
<keyword evidence="2" id="KW-0812">Transmembrane</keyword>
<reference evidence="3 5" key="1">
    <citation type="submission" date="2014-08" db="EMBL/GenBank/DDBJ databases">
        <authorList>
            <person name="Sisinthy S."/>
        </authorList>
    </citation>
    <scope>NUCLEOTIDE SEQUENCE [LARGE SCALE GENOMIC DNA]</scope>
    <source>
        <strain evidence="3 5">RuG17</strain>
    </source>
</reference>
<keyword evidence="2" id="KW-1133">Transmembrane helix</keyword>
<dbReference type="STRING" id="1001240.GY21_01535"/>
<dbReference type="Proteomes" id="UP000561726">
    <property type="component" value="Unassembled WGS sequence"/>
</dbReference>
<dbReference type="Proteomes" id="UP000029864">
    <property type="component" value="Unassembled WGS sequence"/>
</dbReference>
<sequence>MARRPIRHVPKDSSRRRVWVYAAVAAFIIFDLALIGFALSTTKADADVTPGTVPTSSEASTPSAEPVASTSPAAPTASTVVAVTPSRMISAVDGTTAWRAVSGECPTASVSPEVSSDSGATWTSTDASGPTDVSAVQSIAAQSGSVVEFVGLDQANCAPLFVKTFVGGDNFRSYPEQLDGQWYVDPADRAVVHSPAGDSAAPCASVLALAPRSGTEAAVLCSSNELYVTADAAATWSAAAVLAGAVNVAASDAGYVAAVAGAADCAGVQVVTLTPELAPTVTGCLPVAGDLPGNVTLSATGDTLWLWANDTLARSTTAGAAWL</sequence>
<feature type="region of interest" description="Disordered" evidence="1">
    <location>
        <begin position="46"/>
        <end position="76"/>
    </location>
</feature>
<dbReference type="eggNOG" id="COG4409">
    <property type="taxonomic scope" value="Bacteria"/>
</dbReference>
<organism evidence="3 5">
    <name type="scientific">Cryobacterium roopkundense</name>
    <dbReference type="NCBI Taxonomy" id="1001240"/>
    <lineage>
        <taxon>Bacteria</taxon>
        <taxon>Bacillati</taxon>
        <taxon>Actinomycetota</taxon>
        <taxon>Actinomycetes</taxon>
        <taxon>Micrococcales</taxon>
        <taxon>Microbacteriaceae</taxon>
        <taxon>Cryobacterium</taxon>
    </lineage>
</organism>
<dbReference type="EMBL" id="JACHBQ010000001">
    <property type="protein sequence ID" value="MBB5642404.1"/>
    <property type="molecule type" value="Genomic_DNA"/>
</dbReference>
<comment type="caution">
    <text evidence="3">The sequence shown here is derived from an EMBL/GenBank/DDBJ whole genome shotgun (WGS) entry which is preliminary data.</text>
</comment>
<dbReference type="AlphaFoldDB" id="A0A099JVS7"/>
<dbReference type="OrthoDB" id="3821622at2"/>
<keyword evidence="5" id="KW-1185">Reference proteome</keyword>
<evidence type="ECO:0000256" key="1">
    <source>
        <dbReference type="SAM" id="MobiDB-lite"/>
    </source>
</evidence>
<evidence type="ECO:0000313" key="5">
    <source>
        <dbReference type="Proteomes" id="UP000029864"/>
    </source>
</evidence>
<feature type="region of interest" description="Disordered" evidence="1">
    <location>
        <begin position="104"/>
        <end position="129"/>
    </location>
</feature>
<dbReference type="SUPFAM" id="SSF110296">
    <property type="entry name" value="Oligoxyloglucan reducing end-specific cellobiohydrolase"/>
    <property type="match status" value="1"/>
</dbReference>
<feature type="compositionally biased region" description="Low complexity" evidence="1">
    <location>
        <begin position="52"/>
        <end position="76"/>
    </location>
</feature>
<feature type="transmembrane region" description="Helical" evidence="2">
    <location>
        <begin position="20"/>
        <end position="39"/>
    </location>
</feature>
<evidence type="ECO:0000313" key="6">
    <source>
        <dbReference type="Proteomes" id="UP000561726"/>
    </source>
</evidence>
<evidence type="ECO:0000256" key="2">
    <source>
        <dbReference type="SAM" id="Phobius"/>
    </source>
</evidence>
<dbReference type="RefSeq" id="WP_035834728.1">
    <property type="nucleotide sequence ID" value="NZ_JACHBQ010000001.1"/>
</dbReference>
<accession>A0A099JVS7</accession>
<evidence type="ECO:0000313" key="3">
    <source>
        <dbReference type="EMBL" id="KGJ81782.1"/>
    </source>
</evidence>
<feature type="compositionally biased region" description="Polar residues" evidence="1">
    <location>
        <begin position="108"/>
        <end position="128"/>
    </location>
</feature>